<evidence type="ECO:0000259" key="2">
    <source>
        <dbReference type="Pfam" id="PF00013"/>
    </source>
</evidence>
<organism evidence="3 4">
    <name type="scientific">Vitis vinifera</name>
    <name type="common">Grape</name>
    <dbReference type="NCBI Taxonomy" id="29760"/>
    <lineage>
        <taxon>Eukaryota</taxon>
        <taxon>Viridiplantae</taxon>
        <taxon>Streptophyta</taxon>
        <taxon>Embryophyta</taxon>
        <taxon>Tracheophyta</taxon>
        <taxon>Spermatophyta</taxon>
        <taxon>Magnoliopsida</taxon>
        <taxon>eudicotyledons</taxon>
        <taxon>Gunneridae</taxon>
        <taxon>Pentapetalae</taxon>
        <taxon>rosids</taxon>
        <taxon>Vitales</taxon>
        <taxon>Vitaceae</taxon>
        <taxon>Viteae</taxon>
        <taxon>Vitis</taxon>
    </lineage>
</organism>
<dbReference type="GO" id="GO:0003723">
    <property type="term" value="F:RNA binding"/>
    <property type="evidence" value="ECO:0007669"/>
    <property type="project" value="UniProtKB-UniRule"/>
</dbReference>
<dbReference type="EMBL" id="QGNW01001220">
    <property type="protein sequence ID" value="RVW49727.1"/>
    <property type="molecule type" value="Genomic_DNA"/>
</dbReference>
<dbReference type="InterPro" id="IPR036612">
    <property type="entry name" value="KH_dom_type_1_sf"/>
</dbReference>
<comment type="caution">
    <text evidence="3">The sequence shown here is derived from an EMBL/GenBank/DDBJ whole genome shotgun (WGS) entry which is preliminary data.</text>
</comment>
<dbReference type="AlphaFoldDB" id="A0A438EPX7"/>
<dbReference type="Pfam" id="PF00013">
    <property type="entry name" value="KH_1"/>
    <property type="match status" value="1"/>
</dbReference>
<keyword evidence="1" id="KW-0694">RNA-binding</keyword>
<evidence type="ECO:0000313" key="3">
    <source>
        <dbReference type="EMBL" id="RVW49727.1"/>
    </source>
</evidence>
<dbReference type="InterPro" id="IPR004088">
    <property type="entry name" value="KH_dom_type_1"/>
</dbReference>
<reference evidence="3 4" key="1">
    <citation type="journal article" date="2018" name="PLoS Genet.">
        <title>Population sequencing reveals clonal diversity and ancestral inbreeding in the grapevine cultivar Chardonnay.</title>
        <authorList>
            <person name="Roach M.J."/>
            <person name="Johnson D.L."/>
            <person name="Bohlmann J."/>
            <person name="van Vuuren H.J."/>
            <person name="Jones S.J."/>
            <person name="Pretorius I.S."/>
            <person name="Schmidt S.A."/>
            <person name="Borneman A.R."/>
        </authorList>
    </citation>
    <scope>NUCLEOTIDE SEQUENCE [LARGE SCALE GENOMIC DNA]</scope>
    <source>
        <strain evidence="4">cv. Chardonnay</strain>
        <tissue evidence="3">Leaf</tissue>
    </source>
</reference>
<dbReference type="PROSITE" id="PS50084">
    <property type="entry name" value="KH_TYPE_1"/>
    <property type="match status" value="1"/>
</dbReference>
<evidence type="ECO:0000313" key="4">
    <source>
        <dbReference type="Proteomes" id="UP000288805"/>
    </source>
</evidence>
<feature type="domain" description="K Homology" evidence="2">
    <location>
        <begin position="16"/>
        <end position="68"/>
    </location>
</feature>
<proteinExistence type="predicted"/>
<sequence>MASQSTNKGRRQIHSFVIEVPVGKVDFLIGKKRATIDGIQHSSGASIKIESRPCFAGTNRRVELRGTR</sequence>
<protein>
    <recommendedName>
        <fullName evidence="2">K Homology domain-containing protein</fullName>
    </recommendedName>
</protein>
<dbReference type="Gene3D" id="3.30.1370.10">
    <property type="entry name" value="K Homology domain, type 1"/>
    <property type="match status" value="1"/>
</dbReference>
<accession>A0A438EPX7</accession>
<dbReference type="SUPFAM" id="SSF54791">
    <property type="entry name" value="Eukaryotic type KH-domain (KH-domain type I)"/>
    <property type="match status" value="1"/>
</dbReference>
<evidence type="ECO:0000256" key="1">
    <source>
        <dbReference type="PROSITE-ProRule" id="PRU00117"/>
    </source>
</evidence>
<name>A0A438EPX7_VITVI</name>
<dbReference type="Proteomes" id="UP000288805">
    <property type="component" value="Unassembled WGS sequence"/>
</dbReference>
<gene>
    <name evidence="3" type="ORF">CK203_070028</name>
</gene>